<protein>
    <recommendedName>
        <fullName evidence="4">Lipoprotein</fullName>
    </recommendedName>
</protein>
<dbReference type="RefSeq" id="WP_203942731.1">
    <property type="nucleotide sequence ID" value="NZ_BOOR01000005.1"/>
</dbReference>
<feature type="chain" id="PRO_5035195995" description="Lipoprotein" evidence="1">
    <location>
        <begin position="20"/>
        <end position="263"/>
    </location>
</feature>
<keyword evidence="1" id="KW-0732">Signal</keyword>
<sequence length="263" mass="27667">MTRCTQITIALALTGLVTAACTGDDKSDGLRPLALKEQASSVAKSGTGYVVSWAGVLKNANRWHFGENAVAVITATDAAGKQVVHMEQPLDAVAPGASLPFSGQVTTSAKPVRVKIDYRPATWRPSSRMPSAFLAFPTTDVATDRLPGDSYLVTGYVTDPFLKAADGLAVTAMLRNAAGKLMGGGTAYVDDVRSGDKRRFVITVPGVNGAVSKTDVLVTTWGATSKPYEELAVAGAVPIHTVAPTTDPFPKDRGYQAITDRRQ</sequence>
<evidence type="ECO:0000313" key="3">
    <source>
        <dbReference type="Proteomes" id="UP000605992"/>
    </source>
</evidence>
<name>A0A8J3XTT1_9ACTN</name>
<keyword evidence="3" id="KW-1185">Reference proteome</keyword>
<dbReference type="AlphaFoldDB" id="A0A8J3XTT1"/>
<gene>
    <name evidence="2" type="ORF">Pth03_08340</name>
</gene>
<evidence type="ECO:0008006" key="4">
    <source>
        <dbReference type="Google" id="ProtNLM"/>
    </source>
</evidence>
<accession>A0A8J3XTT1</accession>
<evidence type="ECO:0000313" key="2">
    <source>
        <dbReference type="EMBL" id="GII52445.1"/>
    </source>
</evidence>
<feature type="signal peptide" evidence="1">
    <location>
        <begin position="1"/>
        <end position="19"/>
    </location>
</feature>
<dbReference type="Proteomes" id="UP000605992">
    <property type="component" value="Unassembled WGS sequence"/>
</dbReference>
<organism evidence="2 3">
    <name type="scientific">Planotetraspora thailandica</name>
    <dbReference type="NCBI Taxonomy" id="487172"/>
    <lineage>
        <taxon>Bacteria</taxon>
        <taxon>Bacillati</taxon>
        <taxon>Actinomycetota</taxon>
        <taxon>Actinomycetes</taxon>
        <taxon>Streptosporangiales</taxon>
        <taxon>Streptosporangiaceae</taxon>
        <taxon>Planotetraspora</taxon>
    </lineage>
</organism>
<evidence type="ECO:0000256" key="1">
    <source>
        <dbReference type="SAM" id="SignalP"/>
    </source>
</evidence>
<comment type="caution">
    <text evidence="2">The sequence shown here is derived from an EMBL/GenBank/DDBJ whole genome shotgun (WGS) entry which is preliminary data.</text>
</comment>
<reference evidence="2" key="1">
    <citation type="submission" date="2021-01" db="EMBL/GenBank/DDBJ databases">
        <title>Whole genome shotgun sequence of Planotetraspora thailandica NBRC 104271.</title>
        <authorList>
            <person name="Komaki H."/>
            <person name="Tamura T."/>
        </authorList>
    </citation>
    <scope>NUCLEOTIDE SEQUENCE</scope>
    <source>
        <strain evidence="2">NBRC 104271</strain>
    </source>
</reference>
<dbReference type="EMBL" id="BOOR01000005">
    <property type="protein sequence ID" value="GII52445.1"/>
    <property type="molecule type" value="Genomic_DNA"/>
</dbReference>
<proteinExistence type="predicted"/>
<dbReference type="PROSITE" id="PS51257">
    <property type="entry name" value="PROKAR_LIPOPROTEIN"/>
    <property type="match status" value="1"/>
</dbReference>